<feature type="transmembrane region" description="Helical" evidence="9">
    <location>
        <begin position="293"/>
        <end position="312"/>
    </location>
</feature>
<evidence type="ECO:0000256" key="5">
    <source>
        <dbReference type="ARBA" id="ARBA00023136"/>
    </source>
</evidence>
<dbReference type="PANTHER" id="PTHR10489:SF946">
    <property type="entry name" value="LEUKOTRIENE B4 RECEPTOR 1-LIKE"/>
    <property type="match status" value="1"/>
</dbReference>
<keyword evidence="3 9" id="KW-1133">Transmembrane helix</keyword>
<keyword evidence="12" id="KW-1185">Reference proteome</keyword>
<dbReference type="Proteomes" id="UP001591681">
    <property type="component" value="Unassembled WGS sequence"/>
</dbReference>
<dbReference type="Pfam" id="PF00001">
    <property type="entry name" value="7tm_1"/>
    <property type="match status" value="1"/>
</dbReference>
<feature type="transmembrane region" description="Helical" evidence="9">
    <location>
        <begin position="82"/>
        <end position="105"/>
    </location>
</feature>
<dbReference type="SUPFAM" id="SSF81321">
    <property type="entry name" value="Family A G protein-coupled receptor-like"/>
    <property type="match status" value="1"/>
</dbReference>
<feature type="transmembrane region" description="Helical" evidence="9">
    <location>
        <begin position="160"/>
        <end position="182"/>
    </location>
</feature>
<dbReference type="EMBL" id="JBHFQA010000014">
    <property type="protein sequence ID" value="KAL2087957.1"/>
    <property type="molecule type" value="Genomic_DNA"/>
</dbReference>
<comment type="subcellular location">
    <subcellularLocation>
        <location evidence="1">Membrane</location>
    </subcellularLocation>
</comment>
<gene>
    <name evidence="11" type="ORF">ACEWY4_016785</name>
</gene>
<evidence type="ECO:0000256" key="6">
    <source>
        <dbReference type="ARBA" id="ARBA00023170"/>
    </source>
</evidence>
<comment type="caution">
    <text evidence="11">The sequence shown here is derived from an EMBL/GenBank/DDBJ whole genome shotgun (WGS) entry which is preliminary data.</text>
</comment>
<feature type="transmembrane region" description="Helical" evidence="9">
    <location>
        <begin position="202"/>
        <end position="227"/>
    </location>
</feature>
<dbReference type="PROSITE" id="PS50262">
    <property type="entry name" value="G_PROTEIN_RECEP_F1_2"/>
    <property type="match status" value="1"/>
</dbReference>
<evidence type="ECO:0000256" key="4">
    <source>
        <dbReference type="ARBA" id="ARBA00023040"/>
    </source>
</evidence>
<dbReference type="InterPro" id="IPR017452">
    <property type="entry name" value="GPCR_Rhodpsn_7TM"/>
</dbReference>
<feature type="transmembrane region" description="Helical" evidence="9">
    <location>
        <begin position="117"/>
        <end position="139"/>
    </location>
</feature>
<evidence type="ECO:0000256" key="2">
    <source>
        <dbReference type="ARBA" id="ARBA00022692"/>
    </source>
</evidence>
<keyword evidence="4 8" id="KW-0297">G-protein coupled receptor</keyword>
<organism evidence="11 12">
    <name type="scientific">Coilia grayii</name>
    <name type="common">Gray's grenadier anchovy</name>
    <dbReference type="NCBI Taxonomy" id="363190"/>
    <lineage>
        <taxon>Eukaryota</taxon>
        <taxon>Metazoa</taxon>
        <taxon>Chordata</taxon>
        <taxon>Craniata</taxon>
        <taxon>Vertebrata</taxon>
        <taxon>Euteleostomi</taxon>
        <taxon>Actinopterygii</taxon>
        <taxon>Neopterygii</taxon>
        <taxon>Teleostei</taxon>
        <taxon>Clupei</taxon>
        <taxon>Clupeiformes</taxon>
        <taxon>Clupeoidei</taxon>
        <taxon>Engraulidae</taxon>
        <taxon>Coilinae</taxon>
        <taxon>Coilia</taxon>
    </lineage>
</organism>
<evidence type="ECO:0000313" key="11">
    <source>
        <dbReference type="EMBL" id="KAL2087957.1"/>
    </source>
</evidence>
<keyword evidence="2 8" id="KW-0812">Transmembrane</keyword>
<dbReference type="PANTHER" id="PTHR10489">
    <property type="entry name" value="CELL ADHESION MOLECULE"/>
    <property type="match status" value="1"/>
</dbReference>
<dbReference type="Gene3D" id="1.20.1070.10">
    <property type="entry name" value="Rhodopsin 7-helix transmembrane proteins"/>
    <property type="match status" value="1"/>
</dbReference>
<evidence type="ECO:0000256" key="8">
    <source>
        <dbReference type="RuleBase" id="RU000688"/>
    </source>
</evidence>
<evidence type="ECO:0000256" key="7">
    <source>
        <dbReference type="ARBA" id="ARBA00023224"/>
    </source>
</evidence>
<evidence type="ECO:0000256" key="1">
    <source>
        <dbReference type="ARBA" id="ARBA00004370"/>
    </source>
</evidence>
<evidence type="ECO:0000259" key="10">
    <source>
        <dbReference type="PROSITE" id="PS50262"/>
    </source>
</evidence>
<dbReference type="AlphaFoldDB" id="A0ABD1JLK6"/>
<feature type="domain" description="G-protein coupled receptors family 1 profile" evidence="10">
    <location>
        <begin position="61"/>
        <end position="310"/>
    </location>
</feature>
<dbReference type="PRINTS" id="PR00237">
    <property type="entry name" value="GPCRRHODOPSN"/>
</dbReference>
<evidence type="ECO:0000256" key="9">
    <source>
        <dbReference type="SAM" id="Phobius"/>
    </source>
</evidence>
<reference evidence="11 12" key="1">
    <citation type="submission" date="2024-09" db="EMBL/GenBank/DDBJ databases">
        <title>A chromosome-level genome assembly of Gray's grenadier anchovy, Coilia grayii.</title>
        <authorList>
            <person name="Fu Z."/>
        </authorList>
    </citation>
    <scope>NUCLEOTIDE SEQUENCE [LARGE SCALE GENOMIC DNA]</scope>
    <source>
        <strain evidence="11">G4</strain>
        <tissue evidence="11">Muscle</tissue>
    </source>
</reference>
<keyword evidence="7 8" id="KW-0807">Transducer</keyword>
<comment type="similarity">
    <text evidence="8">Belongs to the G-protein coupled receptor 1 family.</text>
</comment>
<dbReference type="GO" id="GO:0016020">
    <property type="term" value="C:membrane"/>
    <property type="evidence" value="ECO:0007669"/>
    <property type="project" value="UniProtKB-SubCell"/>
</dbReference>
<feature type="transmembrane region" description="Helical" evidence="9">
    <location>
        <begin position="50"/>
        <end position="70"/>
    </location>
</feature>
<feature type="transmembrane region" description="Helical" evidence="9">
    <location>
        <begin position="248"/>
        <end position="273"/>
    </location>
</feature>
<accession>A0ABD1JLK6</accession>
<proteinExistence type="inferred from homology"/>
<dbReference type="PROSITE" id="PS00237">
    <property type="entry name" value="G_PROTEIN_RECEP_F1_1"/>
    <property type="match status" value="1"/>
</dbReference>
<protein>
    <recommendedName>
        <fullName evidence="10">G-protein coupled receptors family 1 profile domain-containing protein</fullName>
    </recommendedName>
</protein>
<sequence length="318" mass="35921">MVKLDVKYSTHTQYRSATISHITGPSNAIMNRNISNITGPSLEFQIGSGLLGFGVLLGLPGNIFVVITILRNFKRDNFTLHLLLNLAACDILVLLTAPLLMYNLLFGWHIGDALCKTLNFLTFLGVYSSVLTVTLISVHRYVFVLQPNQWAKLGKRGEKTLLFILWATACMACGILLPTFGVTQNGSREFCWRLQMTDSNRLFILCAEMVLAYIVPFSIISTCYFCLHKKVNQTAFFSNQRMTKLITNIVVTFLILMTPCFIISILEIFAIFIKSHNAVWYAKLQTIRSTSRPVANYLVLINSCVNPFLYAFNIRTLF</sequence>
<keyword evidence="6 8" id="KW-0675">Receptor</keyword>
<dbReference type="GO" id="GO:0004930">
    <property type="term" value="F:G protein-coupled receptor activity"/>
    <property type="evidence" value="ECO:0007669"/>
    <property type="project" value="UniProtKB-KW"/>
</dbReference>
<name>A0ABD1JLK6_9TELE</name>
<evidence type="ECO:0000313" key="12">
    <source>
        <dbReference type="Proteomes" id="UP001591681"/>
    </source>
</evidence>
<dbReference type="InterPro" id="IPR050119">
    <property type="entry name" value="CCR1-9-like"/>
</dbReference>
<evidence type="ECO:0000256" key="3">
    <source>
        <dbReference type="ARBA" id="ARBA00022989"/>
    </source>
</evidence>
<dbReference type="InterPro" id="IPR000276">
    <property type="entry name" value="GPCR_Rhodpsn"/>
</dbReference>
<keyword evidence="5 9" id="KW-0472">Membrane</keyword>